<accession>A0A819MNX6</accession>
<dbReference type="PANTHER" id="PTHR47928:SF146">
    <property type="entry name" value="DYW DOMAIN-CONTAINING PROTEIN"/>
    <property type="match status" value="1"/>
</dbReference>
<dbReference type="GO" id="GO:0048731">
    <property type="term" value="P:system development"/>
    <property type="evidence" value="ECO:0007669"/>
    <property type="project" value="UniProtKB-ARBA"/>
</dbReference>
<reference evidence="9" key="1">
    <citation type="submission" date="2021-02" db="EMBL/GenBank/DDBJ databases">
        <authorList>
            <person name="Nowell W R."/>
        </authorList>
    </citation>
    <scope>NUCLEOTIDE SEQUENCE</scope>
</reference>
<dbReference type="OrthoDB" id="185373at2759"/>
<evidence type="ECO:0000313" key="11">
    <source>
        <dbReference type="Proteomes" id="UP000663842"/>
    </source>
</evidence>
<evidence type="ECO:0000313" key="9">
    <source>
        <dbReference type="EMBL" id="CAF3983132.1"/>
    </source>
</evidence>
<dbReference type="AlphaFoldDB" id="A0A819MNX6"/>
<dbReference type="Pfam" id="PF01535">
    <property type="entry name" value="PPR"/>
    <property type="match status" value="6"/>
</dbReference>
<dbReference type="PANTHER" id="PTHR47928">
    <property type="entry name" value="REPEAT-CONTAINING PROTEIN, PUTATIVE-RELATED"/>
    <property type="match status" value="1"/>
</dbReference>
<dbReference type="Proteomes" id="UP000663866">
    <property type="component" value="Unassembled WGS sequence"/>
</dbReference>
<dbReference type="Proteomes" id="UP000663855">
    <property type="component" value="Unassembled WGS sequence"/>
</dbReference>
<dbReference type="EMBL" id="CAJNRE010021353">
    <property type="protein sequence ID" value="CAF2256950.1"/>
    <property type="molecule type" value="Genomic_DNA"/>
</dbReference>
<proteinExistence type="predicted"/>
<evidence type="ECO:0000313" key="3">
    <source>
        <dbReference type="EMBL" id="CAF1339309.1"/>
    </source>
</evidence>
<evidence type="ECO:0000313" key="5">
    <source>
        <dbReference type="EMBL" id="CAF2256950.1"/>
    </source>
</evidence>
<evidence type="ECO:0000313" key="10">
    <source>
        <dbReference type="EMBL" id="CAF4100015.1"/>
    </source>
</evidence>
<dbReference type="InterPro" id="IPR002885">
    <property type="entry name" value="PPR_rpt"/>
</dbReference>
<dbReference type="EMBL" id="CAJNOV010011423">
    <property type="protein sequence ID" value="CAF1446868.1"/>
    <property type="molecule type" value="Genomic_DNA"/>
</dbReference>
<evidence type="ECO:0000313" key="4">
    <source>
        <dbReference type="EMBL" id="CAF1446868.1"/>
    </source>
</evidence>
<dbReference type="GO" id="GO:0008270">
    <property type="term" value="F:zinc ion binding"/>
    <property type="evidence" value="ECO:0007669"/>
    <property type="project" value="InterPro"/>
</dbReference>
<dbReference type="Proteomes" id="UP000663842">
    <property type="component" value="Unassembled WGS sequence"/>
</dbReference>
<evidence type="ECO:0000313" key="8">
    <source>
        <dbReference type="EMBL" id="CAF3885229.1"/>
    </source>
</evidence>
<keyword evidence="1" id="KW-0677">Repeat</keyword>
<organism evidence="9 11">
    <name type="scientific">Rotaria magnacalcarata</name>
    <dbReference type="NCBI Taxonomy" id="392030"/>
    <lineage>
        <taxon>Eukaryota</taxon>
        <taxon>Metazoa</taxon>
        <taxon>Spiralia</taxon>
        <taxon>Gnathifera</taxon>
        <taxon>Rotifera</taxon>
        <taxon>Eurotatoria</taxon>
        <taxon>Bdelloidea</taxon>
        <taxon>Philodinida</taxon>
        <taxon>Philodinidae</taxon>
        <taxon>Rotaria</taxon>
    </lineage>
</organism>
<dbReference type="EMBL" id="CAJOBH010002006">
    <property type="protein sequence ID" value="CAF3885229.1"/>
    <property type="molecule type" value="Genomic_DNA"/>
</dbReference>
<keyword evidence="12" id="KW-1185">Reference proteome</keyword>
<evidence type="ECO:0000259" key="2">
    <source>
        <dbReference type="Pfam" id="PF14432"/>
    </source>
</evidence>
<name>A0A819MNX6_9BILA</name>
<dbReference type="Proteomes" id="UP000681967">
    <property type="component" value="Unassembled WGS sequence"/>
</dbReference>
<dbReference type="EMBL" id="CAJOBG010004197">
    <property type="protein sequence ID" value="CAF4100015.1"/>
    <property type="molecule type" value="Genomic_DNA"/>
</dbReference>
<comment type="caution">
    <text evidence="9">The sequence shown here is derived from an EMBL/GenBank/DDBJ whole genome shotgun (WGS) entry which is preliminary data.</text>
</comment>
<protein>
    <recommendedName>
        <fullName evidence="2">DYW domain-containing protein</fullName>
    </recommendedName>
</protein>
<evidence type="ECO:0000256" key="1">
    <source>
        <dbReference type="ARBA" id="ARBA00022737"/>
    </source>
</evidence>
<dbReference type="EMBL" id="CAJOBJ010000767">
    <property type="protein sequence ID" value="CAF3842873.1"/>
    <property type="molecule type" value="Genomic_DNA"/>
</dbReference>
<dbReference type="Gene3D" id="1.25.40.10">
    <property type="entry name" value="Tetratricopeptide repeat domain"/>
    <property type="match status" value="5"/>
</dbReference>
<dbReference type="InterPro" id="IPR050421">
    <property type="entry name" value="PPR"/>
</dbReference>
<dbReference type="FunFam" id="1.25.40.10:FF:000158">
    <property type="entry name" value="pentatricopeptide repeat-containing protein At2g33680"/>
    <property type="match status" value="1"/>
</dbReference>
<dbReference type="InterPro" id="IPR032867">
    <property type="entry name" value="DYW_dom"/>
</dbReference>
<evidence type="ECO:0000313" key="12">
    <source>
        <dbReference type="Proteomes" id="UP000663866"/>
    </source>
</evidence>
<evidence type="ECO:0000313" key="6">
    <source>
        <dbReference type="EMBL" id="CAF3786974.1"/>
    </source>
</evidence>
<dbReference type="Proteomes" id="UP000663824">
    <property type="component" value="Unassembled WGS sequence"/>
</dbReference>
<feature type="domain" description="DYW" evidence="2">
    <location>
        <begin position="736"/>
        <end position="830"/>
    </location>
</feature>
<sequence length="830" mass="94020">MITKILNYRLTSMIVFVNRSIIIKSKFELGIQMKQMNDNKQYEKTLKLFDQHKNTNIDMFSSLTITQILKACAHLGDLQRGLMIYSLISSRMEDDSYISASSIHLFMECGDVASAQSLFDKTTKKTFGIYGAMMKGYIKNKMAFRAIDLFKEIKNPNEIITNLLFNACADLRTEEALNLIKKVSKTIPKSYYLNSYLITSLLDAFMKCKDVENAQLLFDKTKNKVLPMYGAMMKGYIENNLSHKAIDLFNQIKNPSEINIIVLFNACAQLGTDEALNLTKKVSKEIPKSYYLNSRLVTCLLITLMKCKDVQYAQLIFDRTKTKTLSIYGAMMKGYIENNLSHKAIDLFNQIKSPDEIIINLLFNACAQLGTEEALNLTKKVSKEIPKSFQLNFRILTSLFDALIKCQDCSSAEILYSKMNKSVISYGNLMAGFNYEKNPLKTLSLFNQMKLDHIEADLIIYLCVIKALSQIGDNSMCESIIKNIPKSFLLDSQIQNSLVDMWGKAGYVDKAQEIFGTILSPDEISYAAMTNSYGLNGMGIQAIEMYHRIPSELINEITNICVLNACSHSGLVDEARSIFYNIQQKTERIHTTMIDCLSRASLFEEAQKLIDQYEQNHSPVLTMYMSLLSGARNVTNSCLSQKIYDRMKKLFPDMKDPLISAAILLANVYASSGDIDKASDIRIHLHKSGAKKKIGLSWTSVNGQIFEFRAHDQSHPRSNEIYEEGGKISKELLEHGHQHDSSWITRPLNQDETVTSVLCGHSERLAIAWNFVANPNTSKIQITKNLRVCGDCHRATKSIAAIRQCEIIVRDANRIHHFLPNGQCSCNDYF</sequence>
<dbReference type="InterPro" id="IPR011990">
    <property type="entry name" value="TPR-like_helical_dom_sf"/>
</dbReference>
<evidence type="ECO:0000313" key="7">
    <source>
        <dbReference type="EMBL" id="CAF3842873.1"/>
    </source>
</evidence>
<dbReference type="Pfam" id="PF14432">
    <property type="entry name" value="DYW_deaminase"/>
    <property type="match status" value="1"/>
</dbReference>
<dbReference type="Proteomes" id="UP000676336">
    <property type="component" value="Unassembled WGS sequence"/>
</dbReference>
<dbReference type="EMBL" id="CAJNOW010002040">
    <property type="protein sequence ID" value="CAF1339309.1"/>
    <property type="molecule type" value="Genomic_DNA"/>
</dbReference>
<dbReference type="Proteomes" id="UP000663834">
    <property type="component" value="Unassembled WGS sequence"/>
</dbReference>
<dbReference type="EMBL" id="CAJOBF010001783">
    <property type="protein sequence ID" value="CAF3983132.1"/>
    <property type="molecule type" value="Genomic_DNA"/>
</dbReference>
<dbReference type="EMBL" id="CAJOBI010000044">
    <property type="protein sequence ID" value="CAF3786974.1"/>
    <property type="molecule type" value="Genomic_DNA"/>
</dbReference>
<gene>
    <name evidence="8" type="ORF">BYL167_LOCUS7662</name>
    <name evidence="4" type="ORF">CJN711_LOCUS24354</name>
    <name evidence="7" type="ORF">GIL414_LOCUS3495</name>
    <name evidence="3" type="ORF">KQP761_LOCUS6654</name>
    <name evidence="5" type="ORF">MBJ925_LOCUS38263</name>
    <name evidence="10" type="ORF">OVN521_LOCUS20833</name>
    <name evidence="6" type="ORF">SMN809_LOCUS423</name>
    <name evidence="9" type="ORF">UXM345_LOCUS15166</name>
</gene>
<dbReference type="Proteomes" id="UP000681720">
    <property type="component" value="Unassembled WGS sequence"/>
</dbReference>